<comment type="caution">
    <text evidence="1">The sequence shown here is derived from an EMBL/GenBank/DDBJ whole genome shotgun (WGS) entry which is preliminary data.</text>
</comment>
<proteinExistence type="predicted"/>
<reference evidence="1 2" key="1">
    <citation type="submission" date="2023-08" db="EMBL/GenBank/DDBJ databases">
        <title>Black Yeasts Isolated from many extreme environments.</title>
        <authorList>
            <person name="Coleine C."/>
            <person name="Stajich J.E."/>
            <person name="Selbmann L."/>
        </authorList>
    </citation>
    <scope>NUCLEOTIDE SEQUENCE [LARGE SCALE GENOMIC DNA]</scope>
    <source>
        <strain evidence="1 2">CCFEE 5910</strain>
    </source>
</reference>
<organism evidence="1 2">
    <name type="scientific">Lithohypha guttulata</name>
    <dbReference type="NCBI Taxonomy" id="1690604"/>
    <lineage>
        <taxon>Eukaryota</taxon>
        <taxon>Fungi</taxon>
        <taxon>Dikarya</taxon>
        <taxon>Ascomycota</taxon>
        <taxon>Pezizomycotina</taxon>
        <taxon>Eurotiomycetes</taxon>
        <taxon>Chaetothyriomycetidae</taxon>
        <taxon>Chaetothyriales</taxon>
        <taxon>Trichomeriaceae</taxon>
        <taxon>Lithohypha</taxon>
    </lineage>
</organism>
<keyword evidence="2" id="KW-1185">Reference proteome</keyword>
<name>A0AAN7SY57_9EURO</name>
<dbReference type="AlphaFoldDB" id="A0AAN7SY57"/>
<evidence type="ECO:0000313" key="2">
    <source>
        <dbReference type="Proteomes" id="UP001309876"/>
    </source>
</evidence>
<sequence length="323" mass="37432">MKQMKEDLLTFCRRHLPMSSYIDEHEVTSNGTIEEALERTGIFTVYAAEMKALEAHIREKQNTNAQRAAIDYKQHVTRVLLLLNYEVPKWRKLHPSREVSALASSSGKIEVDGWKKRLNSNVIVDPISTQDDKASIVQCQYPNEEKAAVEDMTEADPSTTTTTLGKRARDELVIDLTHTPVKKRLEEHTDYSCLSSMQDRRAELQPVHGEPNWQLVMVYFCAGGRPELRAFCVPLRSLNHSRDPMHPQLERIDEALNLRDDGYKHYVPLKNRYAKIRGSNQPRTLISSDFDIDKLILDWERSMRHQHPDDIHIELWHSDKELL</sequence>
<gene>
    <name evidence="1" type="ORF">LTR05_005683</name>
</gene>
<evidence type="ECO:0000313" key="1">
    <source>
        <dbReference type="EMBL" id="KAK5084605.1"/>
    </source>
</evidence>
<accession>A0AAN7SY57</accession>
<dbReference type="EMBL" id="JAVRRJ010000005">
    <property type="protein sequence ID" value="KAK5084605.1"/>
    <property type="molecule type" value="Genomic_DNA"/>
</dbReference>
<protein>
    <submittedName>
        <fullName evidence="1">Uncharacterized protein</fullName>
    </submittedName>
</protein>
<dbReference type="Proteomes" id="UP001309876">
    <property type="component" value="Unassembled WGS sequence"/>
</dbReference>